<evidence type="ECO:0000256" key="1">
    <source>
        <dbReference type="SAM" id="MobiDB-lite"/>
    </source>
</evidence>
<protein>
    <submittedName>
        <fullName evidence="2">Uncharacterized protein</fullName>
    </submittedName>
</protein>
<dbReference type="EMBL" id="BARS01047718">
    <property type="protein sequence ID" value="GAG29239.1"/>
    <property type="molecule type" value="Genomic_DNA"/>
</dbReference>
<feature type="region of interest" description="Disordered" evidence="1">
    <location>
        <begin position="1"/>
        <end position="21"/>
    </location>
</feature>
<gene>
    <name evidence="2" type="ORF">S01H1_71642</name>
</gene>
<reference evidence="2" key="1">
    <citation type="journal article" date="2014" name="Front. Microbiol.">
        <title>High frequency of phylogenetically diverse reductive dehalogenase-homologous genes in deep subseafloor sedimentary metagenomes.</title>
        <authorList>
            <person name="Kawai M."/>
            <person name="Futagami T."/>
            <person name="Toyoda A."/>
            <person name="Takaki Y."/>
            <person name="Nishi S."/>
            <person name="Hori S."/>
            <person name="Arai W."/>
            <person name="Tsubouchi T."/>
            <person name="Morono Y."/>
            <person name="Uchiyama I."/>
            <person name="Ito T."/>
            <person name="Fujiyama A."/>
            <person name="Inagaki F."/>
            <person name="Takami H."/>
        </authorList>
    </citation>
    <scope>NUCLEOTIDE SEQUENCE</scope>
    <source>
        <strain evidence="2">Expedition CK06-06</strain>
    </source>
</reference>
<proteinExistence type="predicted"/>
<name>X0WE24_9ZZZZ</name>
<organism evidence="2">
    <name type="scientific">marine sediment metagenome</name>
    <dbReference type="NCBI Taxonomy" id="412755"/>
    <lineage>
        <taxon>unclassified sequences</taxon>
        <taxon>metagenomes</taxon>
        <taxon>ecological metagenomes</taxon>
    </lineage>
</organism>
<feature type="non-terminal residue" evidence="2">
    <location>
        <position position="1"/>
    </location>
</feature>
<comment type="caution">
    <text evidence="2">The sequence shown here is derived from an EMBL/GenBank/DDBJ whole genome shotgun (WGS) entry which is preliminary data.</text>
</comment>
<dbReference type="AlphaFoldDB" id="X0WE24"/>
<sequence>LATGVSQVGKKRRTGRGKAPLQGLSNDWFRVKGPEKGIIPTKALRIIQSPLLSDYSGLQGSINRRIAGTGIGQAKVRKALNSPMADELRKYISSARLGAAYED</sequence>
<accession>X0WE24</accession>
<evidence type="ECO:0000313" key="2">
    <source>
        <dbReference type="EMBL" id="GAG29239.1"/>
    </source>
</evidence>